<dbReference type="OrthoDB" id="5424149at2759"/>
<feature type="transmembrane region" description="Helical" evidence="2">
    <location>
        <begin position="97"/>
        <end position="114"/>
    </location>
</feature>
<dbReference type="AlphaFoldDB" id="F0XKN3"/>
<sequence length="1096" mass="123470">MPGANIMAVVYFLVRGHGSTSMAAPLFLRIFWLIFWLATAVLMLMDVPCFTVTLSFAISVPFLFTKAYFFIHPGFWLGWLVFTVCMILVFPFQGAPCIWHPIGLSLVLSLAWLVNKSKESCDLCSLIWPSVDVNPFAPPLLSEWRVNVWQERPLLRYVFMKLYRNDTPMGPRHVIYRSKNNVRDAIKITLELEFSYIWIDSLCIIQDSSDDWNAEAARIGSYYAGAECTLASTGSESGDGGCFHSRPHSQSLRPCCVAVSYSGIFGAFTGASRVWTQIRRDEMADFHRGVDNASLNRRGWVLQERMLSCRILHFGADMMYWECCARSASELCPGGFVYKKHPEEYYGDYLPRTTIPTDGSDGHLSRSWNRTAILRRRVAQPDLVTDFGHEKPLQTPACLTYTTDLFIAMKGIVDKIQSTTNDDLVAGMWKDHLVECLLWFMAKGPSQRMLETQKGKLPGEIIIGPQIAPTWSWLSVEGSVTIDQLPTNAHRKVFLKSLAVICSATVQPVVVDGQQQKRHWNAVEGVLEIQAPLLRIARLTHRKDSSWRIHTGGWERSGFLHPARFVPDLASFAESKPGPLNSNENKDVPEDPNTESDLFCVSLLMLRRQTEILFNIQTYEVQGIAVRHLHGGQAEDVFERVGFFSTDPVKQWWRIRHFDMAPLKLGRSITRLATAATVQNASPKPTPKTKLGAVSVVDLLPVKRIRQTDTRQAEVGPEQRPSEPELELAQLTRQNLARFNRMKRKAVDSEDETTDSPTTTDTTTVSTTASAFAMKAFRNGIRVHTSTKPPTNLAEIEKRFKKPRKSVSPTESEHRLFTRCVEDADNEATMVFEVGHQLLKKHEDSGYKRSFGPSFKGLPKNAGFNNGLSAPQPDFVEGLRMEEYDPFPVDEYINGAVLCNFSPRSVTLPHLAGEWKGPSGNMRKAELQSAYDGAAMVYARNQALSYLEQPDRPGYAVVTTFTTDGTSLNLYAHYTSCANDDTTQYHQYRFASANLTTYQGYKNAQRGIRNEQDHAKAQSYALRDQLQAHWKKRCAALKNAIKDTPNNKLAQSLVSKPQLSGRRMSPRLLVREQGRSPNNAKKDKSSRRKRKAGADP</sequence>
<feature type="compositionally biased region" description="Low complexity" evidence="1">
    <location>
        <begin position="755"/>
        <end position="766"/>
    </location>
</feature>
<feature type="region of interest" description="Disordered" evidence="1">
    <location>
        <begin position="741"/>
        <end position="766"/>
    </location>
</feature>
<feature type="domain" description="DUF7924" evidence="4">
    <location>
        <begin position="868"/>
        <end position="1001"/>
    </location>
</feature>
<dbReference type="InterPro" id="IPR010730">
    <property type="entry name" value="HET"/>
</dbReference>
<dbReference type="STRING" id="655863.F0XKN3"/>
<reference evidence="5 6" key="1">
    <citation type="journal article" date="2011" name="Proc. Natl. Acad. Sci. U.S.A.">
        <title>Genome and transcriptome analyses of the mountain pine beetle-fungal symbiont Grosmannia clavigera, a lodgepole pine pathogen.</title>
        <authorList>
            <person name="DiGuistini S."/>
            <person name="Wang Y."/>
            <person name="Liao N.Y."/>
            <person name="Taylor G."/>
            <person name="Tanguay P."/>
            <person name="Feau N."/>
            <person name="Henrissat B."/>
            <person name="Chan S.K."/>
            <person name="Hesse-Orce U."/>
            <person name="Alamouti S.M."/>
            <person name="Tsui C.K.M."/>
            <person name="Docking R.T."/>
            <person name="Levasseur A."/>
            <person name="Haridas S."/>
            <person name="Robertson G."/>
            <person name="Birol I."/>
            <person name="Holt R.A."/>
            <person name="Marra M.A."/>
            <person name="Hamelin R.C."/>
            <person name="Hirst M."/>
            <person name="Jones S.J.M."/>
            <person name="Bohlmann J."/>
            <person name="Breuil C."/>
        </authorList>
    </citation>
    <scope>NUCLEOTIDE SEQUENCE [LARGE SCALE GENOMIC DNA]</scope>
    <source>
        <strain evidence="6">kw1407 / UAMH 11150</strain>
    </source>
</reference>
<dbReference type="HOGENOM" id="CLU_283854_0_0_1"/>
<dbReference type="RefSeq" id="XP_014171099.1">
    <property type="nucleotide sequence ID" value="XM_014315624.1"/>
</dbReference>
<feature type="transmembrane region" description="Helical" evidence="2">
    <location>
        <begin position="70"/>
        <end position="90"/>
    </location>
</feature>
<keyword evidence="2" id="KW-1133">Transmembrane helix</keyword>
<feature type="region of interest" description="Disordered" evidence="1">
    <location>
        <begin position="1052"/>
        <end position="1096"/>
    </location>
</feature>
<feature type="compositionally biased region" description="Basic residues" evidence="1">
    <location>
        <begin position="1084"/>
        <end position="1096"/>
    </location>
</feature>
<dbReference type="PANTHER" id="PTHR33112">
    <property type="entry name" value="DOMAIN PROTEIN, PUTATIVE-RELATED"/>
    <property type="match status" value="1"/>
</dbReference>
<feature type="region of interest" description="Disordered" evidence="1">
    <location>
        <begin position="780"/>
        <end position="812"/>
    </location>
</feature>
<dbReference type="GeneID" id="25981699"/>
<evidence type="ECO:0000259" key="4">
    <source>
        <dbReference type="Pfam" id="PF25545"/>
    </source>
</evidence>
<dbReference type="Pfam" id="PF06985">
    <property type="entry name" value="HET"/>
    <property type="match status" value="1"/>
</dbReference>
<feature type="transmembrane region" description="Helical" evidence="2">
    <location>
        <begin position="35"/>
        <end position="64"/>
    </location>
</feature>
<gene>
    <name evidence="5" type="ORF">CMQ_8083</name>
</gene>
<proteinExistence type="predicted"/>
<keyword evidence="2" id="KW-0472">Membrane</keyword>
<evidence type="ECO:0000256" key="2">
    <source>
        <dbReference type="SAM" id="Phobius"/>
    </source>
</evidence>
<keyword evidence="2" id="KW-0812">Transmembrane</keyword>
<evidence type="ECO:0000313" key="6">
    <source>
        <dbReference type="Proteomes" id="UP000007796"/>
    </source>
</evidence>
<protein>
    <submittedName>
        <fullName evidence="5">Heterokaryon incompatibility protein</fullName>
    </submittedName>
</protein>
<name>F0XKN3_GROCL</name>
<dbReference type="InterPro" id="IPR057684">
    <property type="entry name" value="DUF7924"/>
</dbReference>
<accession>F0XKN3</accession>
<evidence type="ECO:0000259" key="3">
    <source>
        <dbReference type="Pfam" id="PF06985"/>
    </source>
</evidence>
<keyword evidence="6" id="KW-1185">Reference proteome</keyword>
<dbReference type="EMBL" id="GL629788">
    <property type="protein sequence ID" value="EFX01617.1"/>
    <property type="molecule type" value="Genomic_DNA"/>
</dbReference>
<feature type="domain" description="Heterokaryon incompatibility" evidence="3">
    <location>
        <begin position="177"/>
        <end position="304"/>
    </location>
</feature>
<evidence type="ECO:0000256" key="1">
    <source>
        <dbReference type="SAM" id="MobiDB-lite"/>
    </source>
</evidence>
<dbReference type="InParanoid" id="F0XKN3"/>
<evidence type="ECO:0000313" key="5">
    <source>
        <dbReference type="EMBL" id="EFX01617.1"/>
    </source>
</evidence>
<dbReference type="Pfam" id="PF25545">
    <property type="entry name" value="DUF7924"/>
    <property type="match status" value="1"/>
</dbReference>
<dbReference type="Proteomes" id="UP000007796">
    <property type="component" value="Unassembled WGS sequence"/>
</dbReference>
<organism evidence="6">
    <name type="scientific">Grosmannia clavigera (strain kw1407 / UAMH 11150)</name>
    <name type="common">Blue stain fungus</name>
    <name type="synonym">Graphiocladiella clavigera</name>
    <dbReference type="NCBI Taxonomy" id="655863"/>
    <lineage>
        <taxon>Eukaryota</taxon>
        <taxon>Fungi</taxon>
        <taxon>Dikarya</taxon>
        <taxon>Ascomycota</taxon>
        <taxon>Pezizomycotina</taxon>
        <taxon>Sordariomycetes</taxon>
        <taxon>Sordariomycetidae</taxon>
        <taxon>Ophiostomatales</taxon>
        <taxon>Ophiostomataceae</taxon>
        <taxon>Leptographium</taxon>
    </lineage>
</organism>
<dbReference type="PANTHER" id="PTHR33112:SF10">
    <property type="entry name" value="TOL"/>
    <property type="match status" value="1"/>
</dbReference>